<dbReference type="STRING" id="1460663.A0A177CXM2"/>
<evidence type="ECO:0000259" key="5">
    <source>
        <dbReference type="PROSITE" id="PS50048"/>
    </source>
</evidence>
<evidence type="ECO:0000313" key="6">
    <source>
        <dbReference type="EMBL" id="OAG11966.1"/>
    </source>
</evidence>
<keyword evidence="4" id="KW-0812">Transmembrane</keyword>
<dbReference type="GO" id="GO:0005634">
    <property type="term" value="C:nucleus"/>
    <property type="evidence" value="ECO:0007669"/>
    <property type="project" value="TreeGrafter"/>
</dbReference>
<dbReference type="InParanoid" id="A0A177CXM2"/>
<protein>
    <recommendedName>
        <fullName evidence="5">Zn(2)-C6 fungal-type domain-containing protein</fullName>
    </recommendedName>
</protein>
<dbReference type="AlphaFoldDB" id="A0A177CXM2"/>
<proteinExistence type="predicted"/>
<dbReference type="InterPro" id="IPR050797">
    <property type="entry name" value="Carb_Metab_Trans_Reg"/>
</dbReference>
<dbReference type="SMART" id="SM00066">
    <property type="entry name" value="GAL4"/>
    <property type="match status" value="1"/>
</dbReference>
<dbReference type="InterPro" id="IPR001138">
    <property type="entry name" value="Zn2Cys6_DnaBD"/>
</dbReference>
<sequence>MSESPGPRRRRQTAPKSSRPCDACRRRKTRCIVDTGQQTCNVCIQKKNDCTFLEHPPKRSVPAPVQPSDEEVRIPSVPSPSQVLSPRYNASPTVNLGAITVSDGLETQNHTAEPLEQTEDFERSLGLNSTKFAELYGLGSDMEPILMRHRPYSAVYNEYTLPTHSIRRVLGHDQNVDYPVTFHMASMMEYYLILSALFEGHHHAVDSIEACVKPHGEKLLRLFWKLIHPSYPIIHKDGFIDRYKLSYRHIDAPLLGAVYLNAINWWFYDSNLSNQPAIDVTTLRRLTLQHIQDSYHRPRLTSIEATLLLLQCKPEDPLNPDHTFAWGLTSQALSVGQACGLHLDASAWAIPSWERTLRKRVSWAIYMQDVWTALAHGRPSHISEDDWGVLPLNEVDFESTENVSFLYLQSLTTILHTVLKTFYTVKSTTQQDTLKLKEQAQPILSSLDQWHSALPPSLAISNIPARELCANGNIHLAYYGVKINVLRRLVRSTALAPLCLDMAALTAIRVQAHETAQQATSLVASLRLEHLDGFWYFATPYLFSVIGSFLTLLLVTSLTPAERDHWRESLRAYLWTLRLMSKTNEPIRYAVNRLEGAILRGLEHALEFTVEGTSPVAFEATPGHFNADPDAFALGFGFTEGFDATEMDLDAFDFLSNATLG</sequence>
<evidence type="ECO:0000256" key="3">
    <source>
        <dbReference type="SAM" id="MobiDB-lite"/>
    </source>
</evidence>
<dbReference type="RefSeq" id="XP_018042331.1">
    <property type="nucleotide sequence ID" value="XM_018173832.1"/>
</dbReference>
<dbReference type="GO" id="GO:0008270">
    <property type="term" value="F:zinc ion binding"/>
    <property type="evidence" value="ECO:0007669"/>
    <property type="project" value="InterPro"/>
</dbReference>
<dbReference type="InterPro" id="IPR036864">
    <property type="entry name" value="Zn2-C6_fun-type_DNA-bd_sf"/>
</dbReference>
<keyword evidence="1" id="KW-0479">Metal-binding</keyword>
<keyword evidence="4" id="KW-0472">Membrane</keyword>
<dbReference type="GeneID" id="28757318"/>
<dbReference type="CDD" id="cd12148">
    <property type="entry name" value="fungal_TF_MHR"/>
    <property type="match status" value="1"/>
</dbReference>
<dbReference type="CDD" id="cd00067">
    <property type="entry name" value="GAL4"/>
    <property type="match status" value="1"/>
</dbReference>
<keyword evidence="7" id="KW-1185">Reference proteome</keyword>
<dbReference type="OrthoDB" id="2264294at2759"/>
<keyword evidence="2" id="KW-0539">Nucleus</keyword>
<feature type="transmembrane region" description="Helical" evidence="4">
    <location>
        <begin position="534"/>
        <end position="555"/>
    </location>
</feature>
<evidence type="ECO:0000313" key="7">
    <source>
        <dbReference type="Proteomes" id="UP000077069"/>
    </source>
</evidence>
<evidence type="ECO:0000256" key="1">
    <source>
        <dbReference type="ARBA" id="ARBA00022723"/>
    </source>
</evidence>
<dbReference type="PANTHER" id="PTHR31668:SF4">
    <property type="entry name" value="TRANSCRIPTIONAL ACTIVATOR PROTEIN DAL81"/>
    <property type="match status" value="1"/>
</dbReference>
<name>A0A177CXM2_9PLEO</name>
<feature type="compositionally biased region" description="Low complexity" evidence="3">
    <location>
        <begin position="75"/>
        <end position="86"/>
    </location>
</feature>
<dbReference type="PROSITE" id="PS50048">
    <property type="entry name" value="ZN2_CY6_FUNGAL_2"/>
    <property type="match status" value="1"/>
</dbReference>
<dbReference type="GO" id="GO:0003677">
    <property type="term" value="F:DNA binding"/>
    <property type="evidence" value="ECO:0007669"/>
    <property type="project" value="InterPro"/>
</dbReference>
<dbReference type="SMART" id="SM00906">
    <property type="entry name" value="Fungal_trans"/>
    <property type="match status" value="1"/>
</dbReference>
<reference evidence="6 7" key="1">
    <citation type="submission" date="2016-05" db="EMBL/GenBank/DDBJ databases">
        <title>Comparative analysis of secretome profiles of manganese(II)-oxidizing ascomycete fungi.</title>
        <authorList>
            <consortium name="DOE Joint Genome Institute"/>
            <person name="Zeiner C.A."/>
            <person name="Purvine S.O."/>
            <person name="Zink E.M."/>
            <person name="Wu S."/>
            <person name="Pasa-Tolic L."/>
            <person name="Chaput D.L."/>
            <person name="Haridas S."/>
            <person name="Grigoriev I.V."/>
            <person name="Santelli C.M."/>
            <person name="Hansel C.M."/>
        </authorList>
    </citation>
    <scope>NUCLEOTIDE SEQUENCE [LARGE SCALE GENOMIC DNA]</scope>
    <source>
        <strain evidence="6 7">AP3s5-JAC2a</strain>
    </source>
</reference>
<feature type="region of interest" description="Disordered" evidence="3">
    <location>
        <begin position="1"/>
        <end position="22"/>
    </location>
</feature>
<organism evidence="6 7">
    <name type="scientific">Paraphaeosphaeria sporulosa</name>
    <dbReference type="NCBI Taxonomy" id="1460663"/>
    <lineage>
        <taxon>Eukaryota</taxon>
        <taxon>Fungi</taxon>
        <taxon>Dikarya</taxon>
        <taxon>Ascomycota</taxon>
        <taxon>Pezizomycotina</taxon>
        <taxon>Dothideomycetes</taxon>
        <taxon>Pleosporomycetidae</taxon>
        <taxon>Pleosporales</taxon>
        <taxon>Massarineae</taxon>
        <taxon>Didymosphaeriaceae</taxon>
        <taxon>Paraphaeosphaeria</taxon>
    </lineage>
</organism>
<evidence type="ECO:0000256" key="4">
    <source>
        <dbReference type="SAM" id="Phobius"/>
    </source>
</evidence>
<dbReference type="Pfam" id="PF04082">
    <property type="entry name" value="Fungal_trans"/>
    <property type="match status" value="1"/>
</dbReference>
<dbReference type="SUPFAM" id="SSF57701">
    <property type="entry name" value="Zn2/Cys6 DNA-binding domain"/>
    <property type="match status" value="1"/>
</dbReference>
<evidence type="ECO:0000256" key="2">
    <source>
        <dbReference type="ARBA" id="ARBA00023242"/>
    </source>
</evidence>
<feature type="domain" description="Zn(2)-C6 fungal-type" evidence="5">
    <location>
        <begin position="20"/>
        <end position="52"/>
    </location>
</feature>
<dbReference type="Proteomes" id="UP000077069">
    <property type="component" value="Unassembled WGS sequence"/>
</dbReference>
<dbReference type="GO" id="GO:0001080">
    <property type="term" value="P:nitrogen catabolite activation of transcription from RNA polymerase II promoter"/>
    <property type="evidence" value="ECO:0007669"/>
    <property type="project" value="TreeGrafter"/>
</dbReference>
<dbReference type="GO" id="GO:0000981">
    <property type="term" value="F:DNA-binding transcription factor activity, RNA polymerase II-specific"/>
    <property type="evidence" value="ECO:0007669"/>
    <property type="project" value="InterPro"/>
</dbReference>
<feature type="region of interest" description="Disordered" evidence="3">
    <location>
        <begin position="58"/>
        <end position="89"/>
    </location>
</feature>
<dbReference type="GO" id="GO:0006351">
    <property type="term" value="P:DNA-templated transcription"/>
    <property type="evidence" value="ECO:0007669"/>
    <property type="project" value="InterPro"/>
</dbReference>
<dbReference type="EMBL" id="KV441548">
    <property type="protein sequence ID" value="OAG11966.1"/>
    <property type="molecule type" value="Genomic_DNA"/>
</dbReference>
<keyword evidence="4" id="KW-1133">Transmembrane helix</keyword>
<gene>
    <name evidence="6" type="ORF">CC84DRAFT_1079204</name>
</gene>
<dbReference type="InterPro" id="IPR007219">
    <property type="entry name" value="XnlR_reg_dom"/>
</dbReference>
<dbReference type="PANTHER" id="PTHR31668">
    <property type="entry name" value="GLUCOSE TRANSPORT TRANSCRIPTION REGULATOR RGT1-RELATED-RELATED"/>
    <property type="match status" value="1"/>
</dbReference>
<dbReference type="PROSITE" id="PS00463">
    <property type="entry name" value="ZN2_CY6_FUNGAL_1"/>
    <property type="match status" value="1"/>
</dbReference>
<accession>A0A177CXM2</accession>
<dbReference type="Gene3D" id="4.10.240.10">
    <property type="entry name" value="Zn(2)-C6 fungal-type DNA-binding domain"/>
    <property type="match status" value="1"/>
</dbReference>